<name>A0A8S1K4A0_PARPR</name>
<comment type="caution">
    <text evidence="1">The sequence shown here is derived from an EMBL/GenBank/DDBJ whole genome shotgun (WGS) entry which is preliminary data.</text>
</comment>
<gene>
    <name evidence="1" type="ORF">PPRIM_AZ9-3.1.T0130337</name>
</gene>
<dbReference type="EMBL" id="CAJJDM010000010">
    <property type="protein sequence ID" value="CAD8049223.1"/>
    <property type="molecule type" value="Genomic_DNA"/>
</dbReference>
<dbReference type="AlphaFoldDB" id="A0A8S1K4A0"/>
<evidence type="ECO:0000313" key="2">
    <source>
        <dbReference type="Proteomes" id="UP000688137"/>
    </source>
</evidence>
<proteinExistence type="predicted"/>
<accession>A0A8S1K4A0</accession>
<organism evidence="1 2">
    <name type="scientific">Paramecium primaurelia</name>
    <dbReference type="NCBI Taxonomy" id="5886"/>
    <lineage>
        <taxon>Eukaryota</taxon>
        <taxon>Sar</taxon>
        <taxon>Alveolata</taxon>
        <taxon>Ciliophora</taxon>
        <taxon>Intramacronucleata</taxon>
        <taxon>Oligohymenophorea</taxon>
        <taxon>Peniculida</taxon>
        <taxon>Parameciidae</taxon>
        <taxon>Paramecium</taxon>
    </lineage>
</organism>
<protein>
    <submittedName>
        <fullName evidence="1">Uncharacterized protein</fullName>
    </submittedName>
</protein>
<keyword evidence="2" id="KW-1185">Reference proteome</keyword>
<reference evidence="1" key="1">
    <citation type="submission" date="2021-01" db="EMBL/GenBank/DDBJ databases">
        <authorList>
            <consortium name="Genoscope - CEA"/>
            <person name="William W."/>
        </authorList>
    </citation>
    <scope>NUCLEOTIDE SEQUENCE</scope>
</reference>
<evidence type="ECO:0000313" key="1">
    <source>
        <dbReference type="EMBL" id="CAD8049223.1"/>
    </source>
</evidence>
<dbReference type="Proteomes" id="UP000688137">
    <property type="component" value="Unassembled WGS sequence"/>
</dbReference>
<dbReference type="OMA" id="QINFEYD"/>
<sequence>MLTPYFINESFIDQLFNQNPVSLLITRIQPGRVGFGNGIIKCENFNFQIRRLISFTYQNQKKNYYQLSFSKQFTRFQMFFQNPKSQESYYFAGFRVFPHNSFSAFIGNTQNKGYLVTKQYLDVKIFNNFCLSYFLDALKISQNFLSQATFRIFYPNFAESNIRLRTVWKDRYLFNLKYDKQPQLETGLALPLSNSLYFNVISNFFFDDQRISQITQFTQHYKGFITKIGIESNFVNRISTIPYIQFEMILSQDPCMILKGQYKNLKPSLQINFEYDSLKEK</sequence>